<dbReference type="NCBIfam" id="NF037970">
    <property type="entry name" value="vanZ_1"/>
    <property type="match status" value="1"/>
</dbReference>
<dbReference type="InterPro" id="IPR006976">
    <property type="entry name" value="VanZ-like"/>
</dbReference>
<dbReference type="RefSeq" id="WP_263607672.1">
    <property type="nucleotide sequence ID" value="NZ_JAOVQM010000001.1"/>
</dbReference>
<dbReference type="EMBL" id="JAOVQM010000001">
    <property type="protein sequence ID" value="MCV2231550.1"/>
    <property type="molecule type" value="Genomic_DNA"/>
</dbReference>
<evidence type="ECO:0000259" key="2">
    <source>
        <dbReference type="Pfam" id="PF04892"/>
    </source>
</evidence>
<name>A0ABT2Y498_9MOLU</name>
<keyword evidence="1" id="KW-0472">Membrane</keyword>
<dbReference type="PANTHER" id="PTHR28008:SF1">
    <property type="entry name" value="DOMAIN PROTEIN, PUTATIVE (AFU_ORTHOLOGUE AFUA_3G10980)-RELATED"/>
    <property type="match status" value="1"/>
</dbReference>
<dbReference type="Proteomes" id="UP001177160">
    <property type="component" value="Unassembled WGS sequence"/>
</dbReference>
<protein>
    <submittedName>
        <fullName evidence="3">VanZ family protein</fullName>
    </submittedName>
</protein>
<feature type="transmembrane region" description="Helical" evidence="1">
    <location>
        <begin position="89"/>
        <end position="109"/>
    </location>
</feature>
<keyword evidence="4" id="KW-1185">Reference proteome</keyword>
<dbReference type="PANTHER" id="PTHR28008">
    <property type="entry name" value="DOMAIN PROTEIN, PUTATIVE (AFU_ORTHOLOGUE AFUA_3G10980)-RELATED"/>
    <property type="match status" value="1"/>
</dbReference>
<feature type="domain" description="VanZ-like" evidence="2">
    <location>
        <begin position="8"/>
        <end position="137"/>
    </location>
</feature>
<accession>A0ABT2Y498</accession>
<evidence type="ECO:0000313" key="4">
    <source>
        <dbReference type="Proteomes" id="UP001177160"/>
    </source>
</evidence>
<keyword evidence="1" id="KW-1133">Transmembrane helix</keyword>
<feature type="transmembrane region" description="Helical" evidence="1">
    <location>
        <begin position="121"/>
        <end position="139"/>
    </location>
</feature>
<proteinExistence type="predicted"/>
<organism evidence="3 4">
    <name type="scientific">Paracholeplasma manati</name>
    <dbReference type="NCBI Taxonomy" id="591373"/>
    <lineage>
        <taxon>Bacteria</taxon>
        <taxon>Bacillati</taxon>
        <taxon>Mycoplasmatota</taxon>
        <taxon>Mollicutes</taxon>
        <taxon>Acholeplasmatales</taxon>
        <taxon>Acholeplasmataceae</taxon>
        <taxon>Paracholeplasma</taxon>
    </lineage>
</organism>
<evidence type="ECO:0000256" key="1">
    <source>
        <dbReference type="SAM" id="Phobius"/>
    </source>
</evidence>
<reference evidence="3" key="1">
    <citation type="submission" date="2022-09" db="EMBL/GenBank/DDBJ databases">
        <title>Novel Mycoplasma species identified in domestic and wild animals.</title>
        <authorList>
            <person name="Volokhov D.V."/>
            <person name="Furtak V.A."/>
            <person name="Zagorodnyaya T.A."/>
        </authorList>
    </citation>
    <scope>NUCLEOTIDE SEQUENCE</scope>
    <source>
        <strain evidence="3">Oakley</strain>
    </source>
</reference>
<feature type="transmembrane region" description="Helical" evidence="1">
    <location>
        <begin position="63"/>
        <end position="82"/>
    </location>
</feature>
<gene>
    <name evidence="3" type="ORF">N7548_01735</name>
</gene>
<sequence length="148" mass="17008">MKKKHILITITILWTLFIFTQSLLPGDISSDQSGFIVDVLYPLVNKMGLMIQVNDFSFLIRKLAHFTEYFILGLLLCILYIETIKPNKLWLIVIIHGAITASIDETIQLFTPNRSGEVRDVLIDISGVIIGMILTQLWIKRIRNHRSK</sequence>
<evidence type="ECO:0000313" key="3">
    <source>
        <dbReference type="EMBL" id="MCV2231550.1"/>
    </source>
</evidence>
<dbReference type="Pfam" id="PF04892">
    <property type="entry name" value="VanZ"/>
    <property type="match status" value="1"/>
</dbReference>
<comment type="caution">
    <text evidence="3">The sequence shown here is derived from an EMBL/GenBank/DDBJ whole genome shotgun (WGS) entry which is preliminary data.</text>
</comment>
<keyword evidence="1" id="KW-0812">Transmembrane</keyword>